<comment type="cofactor">
    <cofactor evidence="11">
        <name>Mg(2+)</name>
        <dbReference type="ChEBI" id="CHEBI:18420"/>
    </cofactor>
</comment>
<feature type="binding site" evidence="11">
    <location>
        <position position="186"/>
    </location>
    <ligand>
        <name>FMN</name>
        <dbReference type="ChEBI" id="CHEBI:58210"/>
    </ligand>
</feature>
<evidence type="ECO:0000256" key="6">
    <source>
        <dbReference type="ARBA" id="ARBA00022842"/>
    </source>
</evidence>
<comment type="function">
    <text evidence="11">Involved in the biosynthesis of isoprenoids. Catalyzes the 1,3-allylic rearrangement of the homoallylic substrate isopentenyl (IPP) to its allylic isomer, dimethylallyl diphosphate (DMAPP).</text>
</comment>
<dbReference type="HAMAP" id="MF_00354">
    <property type="entry name" value="Idi_2"/>
    <property type="match status" value="1"/>
</dbReference>
<keyword evidence="14" id="KW-1185">Reference proteome</keyword>
<comment type="cofactor">
    <cofactor evidence="11">
        <name>NADPH</name>
        <dbReference type="ChEBI" id="CHEBI:57783"/>
    </cofactor>
</comment>
<accession>A0A0R2I8Y2</accession>
<dbReference type="OrthoDB" id="9795032at2"/>
<dbReference type="Gene3D" id="3.20.20.70">
    <property type="entry name" value="Aldolase class I"/>
    <property type="match status" value="1"/>
</dbReference>
<proteinExistence type="inferred from homology"/>
<keyword evidence="5 11" id="KW-0479">Metal-binding</keyword>
<dbReference type="Pfam" id="PF01070">
    <property type="entry name" value="FMN_dh"/>
    <property type="match status" value="1"/>
</dbReference>
<dbReference type="EC" id="5.3.3.2" evidence="11"/>
<evidence type="ECO:0000256" key="1">
    <source>
        <dbReference type="ARBA" id="ARBA00001917"/>
    </source>
</evidence>
<dbReference type="InterPro" id="IPR011179">
    <property type="entry name" value="IPdP_isomerase"/>
</dbReference>
<comment type="subcellular location">
    <subcellularLocation>
        <location evidence="11">Cytoplasm</location>
    </subcellularLocation>
</comment>
<dbReference type="GO" id="GO:0008299">
    <property type="term" value="P:isoprenoid biosynthetic process"/>
    <property type="evidence" value="ECO:0007669"/>
    <property type="project" value="UniProtKB-UniRule"/>
</dbReference>
<feature type="binding site" evidence="11">
    <location>
        <begin position="66"/>
        <end position="68"/>
    </location>
    <ligand>
        <name>FMN</name>
        <dbReference type="ChEBI" id="CHEBI:58210"/>
    </ligand>
</feature>
<keyword evidence="3 11" id="KW-0285">Flavoprotein</keyword>
<dbReference type="GO" id="GO:0070402">
    <property type="term" value="F:NADPH binding"/>
    <property type="evidence" value="ECO:0007669"/>
    <property type="project" value="UniProtKB-UniRule"/>
</dbReference>
<dbReference type="RefSeq" id="WP_057740450.1">
    <property type="nucleotide sequence ID" value="NZ_JQBW01000006.1"/>
</dbReference>
<dbReference type="GO" id="GO:0004452">
    <property type="term" value="F:isopentenyl-diphosphate delta-isomerase activity"/>
    <property type="evidence" value="ECO:0007669"/>
    <property type="project" value="UniProtKB-UniRule"/>
</dbReference>
<reference evidence="13 14" key="1">
    <citation type="journal article" date="2015" name="Genome Announc.">
        <title>Expanding the biotechnology potential of lactobacilli through comparative genomics of 213 strains and associated genera.</title>
        <authorList>
            <person name="Sun Z."/>
            <person name="Harris H.M."/>
            <person name="McCann A."/>
            <person name="Guo C."/>
            <person name="Argimon S."/>
            <person name="Zhang W."/>
            <person name="Yang X."/>
            <person name="Jeffery I.B."/>
            <person name="Cooney J.C."/>
            <person name="Kagawa T.F."/>
            <person name="Liu W."/>
            <person name="Song Y."/>
            <person name="Salvetti E."/>
            <person name="Wrobel A."/>
            <person name="Rasinkangas P."/>
            <person name="Parkhill J."/>
            <person name="Rea M.C."/>
            <person name="O'Sullivan O."/>
            <person name="Ritari J."/>
            <person name="Douillard F.P."/>
            <person name="Paul Ross R."/>
            <person name="Yang R."/>
            <person name="Briner A.E."/>
            <person name="Felis G.E."/>
            <person name="de Vos W.M."/>
            <person name="Barrangou R."/>
            <person name="Klaenhammer T.R."/>
            <person name="Caufield P.W."/>
            <person name="Cui Y."/>
            <person name="Zhang H."/>
            <person name="O'Toole P.W."/>
        </authorList>
    </citation>
    <scope>NUCLEOTIDE SEQUENCE [LARGE SCALE GENOMIC DNA]</scope>
    <source>
        <strain evidence="13 14">DSM 17896</strain>
    </source>
</reference>
<keyword evidence="9 11" id="KW-0413">Isomerase</keyword>
<sequence length="342" mass="37546">MESQQAQRKNEHLSLAEKDYQLNHQHDFFNDVQLIPNALPELAVADVDCAIQLAGIKLDWPFYIEAMTGGSKQTGKVNQQLGKIANDKHLAIATGSMSIIFKERDAASSFLTLREADPHGVVLANLGAHATPAQAQQAVDLIDADALEIHVNAAQELVMPEGARDFHWLDNITRIVDALTVPVIVKEVGFGMSRHSIEQLLQAGVSWINISGRGGTNFARIENRRNHELDLSDLDNWGLTTPETLLEAQKTAAQVVASGGITSPLDVVKAGVLGAQAVGVAGFFLHQLITAGPEKLATVIDQWQAELPRLLTLLGCQKFHDLKQVDYVLHQQLWEYAQQRRL</sequence>
<evidence type="ECO:0000256" key="7">
    <source>
        <dbReference type="ARBA" id="ARBA00022857"/>
    </source>
</evidence>
<keyword evidence="2 11" id="KW-0963">Cytoplasm</keyword>
<comment type="catalytic activity">
    <reaction evidence="11">
        <text>isopentenyl diphosphate = dimethylallyl diphosphate</text>
        <dbReference type="Rhea" id="RHEA:23284"/>
        <dbReference type="ChEBI" id="CHEBI:57623"/>
        <dbReference type="ChEBI" id="CHEBI:128769"/>
        <dbReference type="EC" id="5.3.3.2"/>
    </reaction>
</comment>
<keyword evidence="4 11" id="KW-0288">FMN</keyword>
<feature type="binding site" evidence="11">
    <location>
        <position position="216"/>
    </location>
    <ligand>
        <name>FMN</name>
        <dbReference type="ChEBI" id="CHEBI:58210"/>
    </ligand>
</feature>
<evidence type="ECO:0000313" key="13">
    <source>
        <dbReference type="EMBL" id="KRN59077.1"/>
    </source>
</evidence>
<feature type="binding site" evidence="11">
    <location>
        <position position="125"/>
    </location>
    <ligand>
        <name>FMN</name>
        <dbReference type="ChEBI" id="CHEBI:58210"/>
    </ligand>
</feature>
<dbReference type="PANTHER" id="PTHR43665:SF1">
    <property type="entry name" value="ISOPENTENYL-DIPHOSPHATE DELTA-ISOMERASE"/>
    <property type="match status" value="1"/>
</dbReference>
<dbReference type="GO" id="GO:0010181">
    <property type="term" value="F:FMN binding"/>
    <property type="evidence" value="ECO:0007669"/>
    <property type="project" value="UniProtKB-UniRule"/>
</dbReference>
<feature type="binding site" evidence="11">
    <location>
        <begin position="281"/>
        <end position="282"/>
    </location>
    <ligand>
        <name>FMN</name>
        <dbReference type="ChEBI" id="CHEBI:58210"/>
    </ligand>
</feature>
<feature type="domain" description="FMN-dependent dehydrogenase" evidence="12">
    <location>
        <begin position="151"/>
        <end position="324"/>
    </location>
</feature>
<dbReference type="Proteomes" id="UP000050934">
    <property type="component" value="Unassembled WGS sequence"/>
</dbReference>
<evidence type="ECO:0000313" key="14">
    <source>
        <dbReference type="Proteomes" id="UP000050934"/>
    </source>
</evidence>
<gene>
    <name evidence="11" type="primary">fni</name>
    <name evidence="13" type="ORF">IV45_GL000113</name>
</gene>
<comment type="caution">
    <text evidence="13">The sequence shown here is derived from an EMBL/GenBank/DDBJ whole genome shotgun (WGS) entry which is preliminary data.</text>
</comment>
<evidence type="ECO:0000256" key="9">
    <source>
        <dbReference type="ARBA" id="ARBA00023235"/>
    </source>
</evidence>
<evidence type="ECO:0000256" key="8">
    <source>
        <dbReference type="ARBA" id="ARBA00023229"/>
    </source>
</evidence>
<dbReference type="CDD" id="cd02811">
    <property type="entry name" value="IDI-2_FMN"/>
    <property type="match status" value="1"/>
</dbReference>
<dbReference type="PIRSF" id="PIRSF003314">
    <property type="entry name" value="IPP_isomerase"/>
    <property type="match status" value="1"/>
</dbReference>
<feature type="binding site" evidence="11">
    <location>
        <begin position="8"/>
        <end position="9"/>
    </location>
    <ligand>
        <name>substrate</name>
    </ligand>
</feature>
<evidence type="ECO:0000256" key="5">
    <source>
        <dbReference type="ARBA" id="ARBA00022723"/>
    </source>
</evidence>
<evidence type="ECO:0000259" key="12">
    <source>
        <dbReference type="Pfam" id="PF01070"/>
    </source>
</evidence>
<feature type="binding site" evidence="11">
    <location>
        <position position="156"/>
    </location>
    <ligand>
        <name>Mg(2+)</name>
        <dbReference type="ChEBI" id="CHEBI:18420"/>
    </ligand>
</feature>
<feature type="binding site" evidence="11">
    <location>
        <position position="155"/>
    </location>
    <ligand>
        <name>substrate</name>
    </ligand>
</feature>
<evidence type="ECO:0000256" key="10">
    <source>
        <dbReference type="ARBA" id="ARBA00025810"/>
    </source>
</evidence>
<dbReference type="InterPro" id="IPR000262">
    <property type="entry name" value="FMN-dep_DH"/>
</dbReference>
<dbReference type="EMBL" id="JQBW01000006">
    <property type="protein sequence ID" value="KRN59077.1"/>
    <property type="molecule type" value="Genomic_DNA"/>
</dbReference>
<dbReference type="InterPro" id="IPR013785">
    <property type="entry name" value="Aldolase_TIM"/>
</dbReference>
<evidence type="ECO:0000256" key="11">
    <source>
        <dbReference type="HAMAP-Rule" id="MF_00354"/>
    </source>
</evidence>
<keyword evidence="6 11" id="KW-0460">Magnesium</keyword>
<protein>
    <recommendedName>
        <fullName evidence="11">Isopentenyl-diphosphate delta-isomerase</fullName>
        <shortName evidence="11">IPP isomerase</shortName>
        <ecNumber evidence="11">5.3.3.2</ecNumber>
    </recommendedName>
    <alternativeName>
        <fullName evidence="11">Isopentenyl diphosphate:dimethylallyl diphosphate isomerase</fullName>
    </alternativeName>
    <alternativeName>
        <fullName evidence="11">Isopentenyl pyrophosphate isomerase</fullName>
    </alternativeName>
    <alternativeName>
        <fullName evidence="11">Type 2 isopentenyl diphosphate isomerase</fullName>
        <shortName evidence="11">IDI-2</shortName>
    </alternativeName>
</protein>
<organism evidence="13 14">
    <name type="scientific">Limosilactobacillus secaliphilus</name>
    <dbReference type="NCBI Taxonomy" id="396268"/>
    <lineage>
        <taxon>Bacteria</taxon>
        <taxon>Bacillati</taxon>
        <taxon>Bacillota</taxon>
        <taxon>Bacilli</taxon>
        <taxon>Lactobacillales</taxon>
        <taxon>Lactobacillaceae</taxon>
        <taxon>Limosilactobacillus</taxon>
    </lineage>
</organism>
<keyword evidence="7 11" id="KW-0521">NADP</keyword>
<dbReference type="NCBIfam" id="TIGR02151">
    <property type="entry name" value="IPP_isom_2"/>
    <property type="match status" value="1"/>
</dbReference>
<feature type="binding site" evidence="11">
    <location>
        <position position="211"/>
    </location>
    <ligand>
        <name>FMN</name>
        <dbReference type="ChEBI" id="CHEBI:58210"/>
    </ligand>
</feature>
<dbReference type="GO" id="GO:0000287">
    <property type="term" value="F:magnesium ion binding"/>
    <property type="evidence" value="ECO:0007669"/>
    <property type="project" value="UniProtKB-UniRule"/>
</dbReference>
<comment type="caution">
    <text evidence="11">Lacks conserved residue(s) required for the propagation of feature annotation.</text>
</comment>
<comment type="subunit">
    <text evidence="10 11">Homooctamer. Dimer of tetramers.</text>
</comment>
<keyword evidence="8 11" id="KW-0414">Isoprene biosynthesis</keyword>
<evidence type="ECO:0000256" key="4">
    <source>
        <dbReference type="ARBA" id="ARBA00022643"/>
    </source>
</evidence>
<dbReference type="PATRIC" id="fig|396268.3.peg.113"/>
<dbReference type="STRING" id="396268.IV45_GL000113"/>
<comment type="cofactor">
    <cofactor evidence="1 11">
        <name>FMN</name>
        <dbReference type="ChEBI" id="CHEBI:58210"/>
    </cofactor>
</comment>
<dbReference type="GO" id="GO:0016491">
    <property type="term" value="F:oxidoreductase activity"/>
    <property type="evidence" value="ECO:0007669"/>
    <property type="project" value="InterPro"/>
</dbReference>
<feature type="binding site" evidence="11">
    <location>
        <position position="96"/>
    </location>
    <ligand>
        <name>FMN</name>
        <dbReference type="ChEBI" id="CHEBI:58210"/>
    </ligand>
</feature>
<dbReference type="AlphaFoldDB" id="A0A0R2I8Y2"/>
<comment type="similarity">
    <text evidence="11">Belongs to the IPP isomerase type 2 family.</text>
</comment>
<evidence type="ECO:0000256" key="2">
    <source>
        <dbReference type="ARBA" id="ARBA00022490"/>
    </source>
</evidence>
<name>A0A0R2I8Y2_9LACO</name>
<dbReference type="PANTHER" id="PTHR43665">
    <property type="entry name" value="ISOPENTENYL-DIPHOSPHATE DELTA-ISOMERASE"/>
    <property type="match status" value="1"/>
</dbReference>
<dbReference type="SUPFAM" id="SSF51395">
    <property type="entry name" value="FMN-linked oxidoreductases"/>
    <property type="match status" value="1"/>
</dbReference>
<evidence type="ECO:0000256" key="3">
    <source>
        <dbReference type="ARBA" id="ARBA00022630"/>
    </source>
</evidence>
<dbReference type="GO" id="GO:0005737">
    <property type="term" value="C:cytoplasm"/>
    <property type="evidence" value="ECO:0007669"/>
    <property type="project" value="UniProtKB-SubCell"/>
</dbReference>